<comment type="caution">
    <text evidence="1">The sequence shown here is derived from an EMBL/GenBank/DDBJ whole genome shotgun (WGS) entry which is preliminary data.</text>
</comment>
<feature type="non-terminal residue" evidence="1">
    <location>
        <position position="261"/>
    </location>
</feature>
<evidence type="ECO:0000313" key="1">
    <source>
        <dbReference type="EMBL" id="GAI68354.1"/>
    </source>
</evidence>
<dbReference type="AlphaFoldDB" id="X1SKN3"/>
<feature type="non-terminal residue" evidence="1">
    <location>
        <position position="1"/>
    </location>
</feature>
<dbReference type="EMBL" id="BARW01004952">
    <property type="protein sequence ID" value="GAI68354.1"/>
    <property type="molecule type" value="Genomic_DNA"/>
</dbReference>
<proteinExistence type="predicted"/>
<reference evidence="1" key="1">
    <citation type="journal article" date="2014" name="Front. Microbiol.">
        <title>High frequency of phylogenetically diverse reductive dehalogenase-homologous genes in deep subseafloor sedimentary metagenomes.</title>
        <authorList>
            <person name="Kawai M."/>
            <person name="Futagami T."/>
            <person name="Toyoda A."/>
            <person name="Takaki Y."/>
            <person name="Nishi S."/>
            <person name="Hori S."/>
            <person name="Arai W."/>
            <person name="Tsubouchi T."/>
            <person name="Morono Y."/>
            <person name="Uchiyama I."/>
            <person name="Ito T."/>
            <person name="Fujiyama A."/>
            <person name="Inagaki F."/>
            <person name="Takami H."/>
        </authorList>
    </citation>
    <scope>NUCLEOTIDE SEQUENCE</scope>
    <source>
        <strain evidence="1">Expedition CK06-06</strain>
    </source>
</reference>
<accession>X1SKN3</accession>
<name>X1SKN3_9ZZZZ</name>
<organism evidence="1">
    <name type="scientific">marine sediment metagenome</name>
    <dbReference type="NCBI Taxonomy" id="412755"/>
    <lineage>
        <taxon>unclassified sequences</taxon>
        <taxon>metagenomes</taxon>
        <taxon>ecological metagenomes</taxon>
    </lineage>
</organism>
<sequence>SGELSEEGTRELREKALEQLTALPGIPEETKKLLTEQLASPTLTLLGVGLAAGMALGYMTLSSTLSPFFQLLNYQTSKVANQYRLDPDSVAKLWLRGFPKGQDAEEWKALSSAEKAARTAEFKDEVEKWFGELSDQGFGSHEQEAVKELARYLPAPTEIMTWAAREVFEPELREKYQLDKFLPAEFLEWAEKVGITGEVAKNYWASHWVLPSLTAIQELWRRQILTKEDVDAFWTELDMVPWVREDLFKLFRAVPTRVDVR</sequence>
<protein>
    <submittedName>
        <fullName evidence="1">Uncharacterized protein</fullName>
    </submittedName>
</protein>
<gene>
    <name evidence="1" type="ORF">S12H4_11164</name>
</gene>